<protein>
    <submittedName>
        <fullName evidence="1">Uncharacterized protein</fullName>
    </submittedName>
</protein>
<sequence>MASNFCKNVVKMQVVGALSGYLLTKSPFVNASIATSTTKTKKGTLLGCLLITSLVNQET</sequence>
<dbReference type="AlphaFoldDB" id="A0A2T5EYA7"/>
<dbReference type="EMBL" id="PIFK01000010">
    <property type="protein sequence ID" value="PTP38117.1"/>
    <property type="molecule type" value="Genomic_DNA"/>
</dbReference>
<name>A0A2T5EYA7_VIBSP</name>
<gene>
    <name evidence="1" type="ORF">CWO07_06350</name>
</gene>
<evidence type="ECO:0000313" key="1">
    <source>
        <dbReference type="EMBL" id="PTP38117.1"/>
    </source>
</evidence>
<evidence type="ECO:0000313" key="2">
    <source>
        <dbReference type="Proteomes" id="UP000244197"/>
    </source>
</evidence>
<proteinExistence type="predicted"/>
<organism evidence="1 2">
    <name type="scientific">Vibrio splendidus</name>
    <dbReference type="NCBI Taxonomy" id="29497"/>
    <lineage>
        <taxon>Bacteria</taxon>
        <taxon>Pseudomonadati</taxon>
        <taxon>Pseudomonadota</taxon>
        <taxon>Gammaproteobacteria</taxon>
        <taxon>Vibrionales</taxon>
        <taxon>Vibrionaceae</taxon>
        <taxon>Vibrio</taxon>
    </lineage>
</organism>
<comment type="caution">
    <text evidence="1">The sequence shown here is derived from an EMBL/GenBank/DDBJ whole genome shotgun (WGS) entry which is preliminary data.</text>
</comment>
<dbReference type="Proteomes" id="UP000244197">
    <property type="component" value="Unassembled WGS sequence"/>
</dbReference>
<reference evidence="1 2" key="1">
    <citation type="submission" date="2017-11" db="EMBL/GenBank/DDBJ databases">
        <title>Population delineation of vibrios coincides with oyster pathogenicity.</title>
        <authorList>
            <person name="Bruto M."/>
            <person name="Labreuche Y."/>
            <person name="James A."/>
            <person name="Piel D."/>
            <person name="Chenivesse S."/>
            <person name="Petton B."/>
            <person name="Polz M.F."/>
            <person name="Le Roux F."/>
        </authorList>
    </citation>
    <scope>NUCLEOTIDE SEQUENCE [LARGE SCALE GENOMIC DNA]</scope>
    <source>
        <strain evidence="1 2">FF_144</strain>
    </source>
</reference>
<accession>A0A2T5EYA7</accession>